<name>A0A4Y2EPV7_ARAVE</name>
<protein>
    <submittedName>
        <fullName evidence="1">Uncharacterized protein</fullName>
    </submittedName>
</protein>
<comment type="caution">
    <text evidence="1">The sequence shown here is derived from an EMBL/GenBank/DDBJ whole genome shotgun (WGS) entry which is preliminary data.</text>
</comment>
<sequence length="90" mass="10367">MNAEGFTKEGRYLDVQQCVYHSTEINGFIGHVNWSASQWNSVLFNILNFVCKLAQEDCWSKKLMLDSIELGIAFMMSSFCEWAGQHVLRL</sequence>
<reference evidence="1 2" key="1">
    <citation type="journal article" date="2019" name="Sci. Rep.">
        <title>Orb-weaving spider Araneus ventricosus genome elucidates the spidroin gene catalogue.</title>
        <authorList>
            <person name="Kono N."/>
            <person name="Nakamura H."/>
            <person name="Ohtoshi R."/>
            <person name="Moran D.A.P."/>
            <person name="Shinohara A."/>
            <person name="Yoshida Y."/>
            <person name="Fujiwara M."/>
            <person name="Mori M."/>
            <person name="Tomita M."/>
            <person name="Arakawa K."/>
        </authorList>
    </citation>
    <scope>NUCLEOTIDE SEQUENCE [LARGE SCALE GENOMIC DNA]</scope>
</reference>
<dbReference type="Proteomes" id="UP000499080">
    <property type="component" value="Unassembled WGS sequence"/>
</dbReference>
<dbReference type="EMBL" id="BGPR01000654">
    <property type="protein sequence ID" value="GBM30198.1"/>
    <property type="molecule type" value="Genomic_DNA"/>
</dbReference>
<proteinExistence type="predicted"/>
<evidence type="ECO:0000313" key="1">
    <source>
        <dbReference type="EMBL" id="GBM30198.1"/>
    </source>
</evidence>
<organism evidence="1 2">
    <name type="scientific">Araneus ventricosus</name>
    <name type="common">Orbweaver spider</name>
    <name type="synonym">Epeira ventricosa</name>
    <dbReference type="NCBI Taxonomy" id="182803"/>
    <lineage>
        <taxon>Eukaryota</taxon>
        <taxon>Metazoa</taxon>
        <taxon>Ecdysozoa</taxon>
        <taxon>Arthropoda</taxon>
        <taxon>Chelicerata</taxon>
        <taxon>Arachnida</taxon>
        <taxon>Araneae</taxon>
        <taxon>Araneomorphae</taxon>
        <taxon>Entelegynae</taxon>
        <taxon>Araneoidea</taxon>
        <taxon>Araneidae</taxon>
        <taxon>Araneus</taxon>
    </lineage>
</organism>
<dbReference type="AlphaFoldDB" id="A0A4Y2EPV7"/>
<keyword evidence="2" id="KW-1185">Reference proteome</keyword>
<accession>A0A4Y2EPV7</accession>
<gene>
    <name evidence="1" type="ORF">AVEN_165801_1</name>
</gene>
<evidence type="ECO:0000313" key="2">
    <source>
        <dbReference type="Proteomes" id="UP000499080"/>
    </source>
</evidence>